<dbReference type="InterPro" id="IPR019617">
    <property type="entry name" value="DUF2489"/>
</dbReference>
<protein>
    <submittedName>
        <fullName evidence="3">Periplasmic/membrane protein associated with DUF414</fullName>
    </submittedName>
</protein>
<evidence type="ECO:0000313" key="3">
    <source>
        <dbReference type="EMBL" id="GAB60050.1"/>
    </source>
</evidence>
<reference evidence="3 4" key="1">
    <citation type="journal article" date="2012" name="J. Bacteriol.">
        <title>Genome Sequence of the Protease-Producing Bacterium Rheinheimera nanhaiensis E407-8T, Isolated from Deep-Sea Sediment of the South China Sea.</title>
        <authorList>
            <person name="Zhang X.-Y."/>
            <person name="Zhang Y.-J."/>
            <person name="Qin Q.-L."/>
            <person name="Xie B.-B."/>
            <person name="Chen X.-L."/>
            <person name="Zhou B.-C."/>
            <person name="Zhang Y.-Z."/>
        </authorList>
    </citation>
    <scope>NUCLEOTIDE SEQUENCE [LARGE SCALE GENOMIC DNA]</scope>
    <source>
        <strain evidence="3 4">E407-8</strain>
    </source>
</reference>
<keyword evidence="1" id="KW-0812">Transmembrane</keyword>
<keyword evidence="1" id="KW-0472">Membrane</keyword>
<organism evidence="3 4">
    <name type="scientific">Rheinheimera nanhaiensis E407-8</name>
    <dbReference type="NCBI Taxonomy" id="562729"/>
    <lineage>
        <taxon>Bacteria</taxon>
        <taxon>Pseudomonadati</taxon>
        <taxon>Pseudomonadota</taxon>
        <taxon>Gammaproteobacteria</taxon>
        <taxon>Chromatiales</taxon>
        <taxon>Chromatiaceae</taxon>
        <taxon>Rheinheimera</taxon>
    </lineage>
</organism>
<evidence type="ECO:0000259" key="2">
    <source>
        <dbReference type="Pfam" id="PF10675"/>
    </source>
</evidence>
<feature type="transmembrane region" description="Helical" evidence="1">
    <location>
        <begin position="6"/>
        <end position="28"/>
    </location>
</feature>
<gene>
    <name evidence="3" type="ORF">RNAN_3064</name>
</gene>
<sequence>MTTAVWLAIAVGALIIAGLAFYAGTLLMRLQQQRRQQLQQAARLQQQQAEKALYLRDSIILICKAMREEQCELSEGALRLWVLLDHLVPERTPDPQTTYPGLFQMYQVVKDMPTHQARKAQAKSLTRQQDKVRLQAEQDFKQPILADVAALLQRFQPQ</sequence>
<name>I1E172_9GAMM</name>
<dbReference type="RefSeq" id="WP_008223253.1">
    <property type="nucleotide sequence ID" value="NZ_BAFK01000020.1"/>
</dbReference>
<dbReference type="STRING" id="562729.RNAN_3064"/>
<proteinExistence type="predicted"/>
<evidence type="ECO:0000313" key="4">
    <source>
        <dbReference type="Proteomes" id="UP000004374"/>
    </source>
</evidence>
<keyword evidence="4" id="KW-1185">Reference proteome</keyword>
<evidence type="ECO:0000256" key="1">
    <source>
        <dbReference type="SAM" id="Phobius"/>
    </source>
</evidence>
<comment type="caution">
    <text evidence="3">The sequence shown here is derived from an EMBL/GenBank/DDBJ whole genome shotgun (WGS) entry which is preliminary data.</text>
</comment>
<feature type="domain" description="DUF2489" evidence="2">
    <location>
        <begin position="16"/>
        <end position="151"/>
    </location>
</feature>
<dbReference type="Proteomes" id="UP000004374">
    <property type="component" value="Unassembled WGS sequence"/>
</dbReference>
<dbReference type="EMBL" id="BAFK01000020">
    <property type="protein sequence ID" value="GAB60050.1"/>
    <property type="molecule type" value="Genomic_DNA"/>
</dbReference>
<dbReference type="AlphaFoldDB" id="I1E172"/>
<dbReference type="Pfam" id="PF10675">
    <property type="entry name" value="DUF2489"/>
    <property type="match status" value="1"/>
</dbReference>
<accession>I1E172</accession>
<keyword evidence="1" id="KW-1133">Transmembrane helix</keyword>